<evidence type="ECO:0000256" key="1">
    <source>
        <dbReference type="ARBA" id="ARBA00022741"/>
    </source>
</evidence>
<dbReference type="SUPFAM" id="SSF160467">
    <property type="entry name" value="PH0987 N-terminal domain-like"/>
    <property type="match status" value="1"/>
</dbReference>
<gene>
    <name evidence="5" type="ORF">AWR36_002320</name>
</gene>
<keyword evidence="2 5" id="KW-0378">Hydrolase</keyword>
<dbReference type="InterPro" id="IPR010016">
    <property type="entry name" value="PxpB"/>
</dbReference>
<sequence length="237" mass="26301">MWRLQDSGDESVTIYLAAHPSEQVLQRISQLVVLLRRSLGDWLTDVVPSYCSVTIYYDLLRCDGPTVAARLSSLMETFEAELSADTTGTVASSEREVELPVYYGREVAPDLERVADFAGLKVEDVIRLHADTEFRVYALGFRPGFAYMGETPEPLQVPRLETPRRSVPRGAVAIAGPQAAVYPCVSPGGWNLIGRCPIALFDRSENPPRVILQVGDRVRFKPVDKKTFLKLGGVMDE</sequence>
<dbReference type="SUPFAM" id="SSF50891">
    <property type="entry name" value="Cyclophilin-like"/>
    <property type="match status" value="1"/>
</dbReference>
<dbReference type="Gene3D" id="2.40.100.10">
    <property type="entry name" value="Cyclophilin-like"/>
    <property type="match status" value="1"/>
</dbReference>
<evidence type="ECO:0000313" key="5">
    <source>
        <dbReference type="EMBL" id="PCO06615.1"/>
    </source>
</evidence>
<keyword evidence="1" id="KW-0547">Nucleotide-binding</keyword>
<dbReference type="Proteomes" id="UP000218427">
    <property type="component" value="Unassembled WGS sequence"/>
</dbReference>
<accession>A0ABX4I2G9</accession>
<proteinExistence type="predicted"/>
<dbReference type="RefSeq" id="WP_067080327.1">
    <property type="nucleotide sequence ID" value="NZ_LRFG02000001.1"/>
</dbReference>
<organism evidence="5 6">
    <name type="scientific">Microbulbifer flavimaris</name>
    <dbReference type="NCBI Taxonomy" id="1781068"/>
    <lineage>
        <taxon>Bacteria</taxon>
        <taxon>Pseudomonadati</taxon>
        <taxon>Pseudomonadota</taxon>
        <taxon>Gammaproteobacteria</taxon>
        <taxon>Cellvibrionales</taxon>
        <taxon>Microbulbiferaceae</taxon>
        <taxon>Microbulbifer</taxon>
    </lineage>
</organism>
<dbReference type="NCBIfam" id="TIGR00370">
    <property type="entry name" value="5-oxoprolinase subunit PxpB"/>
    <property type="match status" value="1"/>
</dbReference>
<reference evidence="5" key="1">
    <citation type="submission" date="2017-08" db="EMBL/GenBank/DDBJ databases">
        <title>Microbulbifer marisrubri sp. nov., a halophilic alphaproteobacterium isolated from marine sediment of the Yellow Sea, China.</title>
        <authorList>
            <person name="Zhang G."/>
            <person name="Xiong Q."/>
        </authorList>
    </citation>
    <scope>NUCLEOTIDE SEQUENCE [LARGE SCALE GENOMIC DNA]</scope>
    <source>
        <strain evidence="5">WRN-8</strain>
    </source>
</reference>
<dbReference type="GO" id="GO:0016787">
    <property type="term" value="F:hydrolase activity"/>
    <property type="evidence" value="ECO:0007669"/>
    <property type="project" value="UniProtKB-KW"/>
</dbReference>
<dbReference type="SMART" id="SM00796">
    <property type="entry name" value="AHS1"/>
    <property type="match status" value="1"/>
</dbReference>
<dbReference type="EMBL" id="LRFG02000001">
    <property type="protein sequence ID" value="PCO06615.1"/>
    <property type="molecule type" value="Genomic_DNA"/>
</dbReference>
<dbReference type="InterPro" id="IPR029000">
    <property type="entry name" value="Cyclophilin-like_dom_sf"/>
</dbReference>
<dbReference type="PANTHER" id="PTHR34698:SF2">
    <property type="entry name" value="5-OXOPROLINASE SUBUNIT B"/>
    <property type="match status" value="1"/>
</dbReference>
<keyword evidence="3" id="KW-0067">ATP-binding</keyword>
<dbReference type="InterPro" id="IPR003833">
    <property type="entry name" value="CT_C_D"/>
</dbReference>
<dbReference type="Pfam" id="PF02682">
    <property type="entry name" value="CT_C_D"/>
    <property type="match status" value="1"/>
</dbReference>
<feature type="domain" description="Carboxyltransferase" evidence="4">
    <location>
        <begin position="2"/>
        <end position="211"/>
    </location>
</feature>
<name>A0ABX4I2G9_9GAMM</name>
<evidence type="ECO:0000256" key="3">
    <source>
        <dbReference type="ARBA" id="ARBA00022840"/>
    </source>
</evidence>
<keyword evidence="6" id="KW-1185">Reference proteome</keyword>
<evidence type="ECO:0000256" key="2">
    <source>
        <dbReference type="ARBA" id="ARBA00022801"/>
    </source>
</evidence>
<dbReference type="PANTHER" id="PTHR34698">
    <property type="entry name" value="5-OXOPROLINASE SUBUNIT B"/>
    <property type="match status" value="1"/>
</dbReference>
<evidence type="ECO:0000313" key="6">
    <source>
        <dbReference type="Proteomes" id="UP000218427"/>
    </source>
</evidence>
<comment type="caution">
    <text evidence="5">The sequence shown here is derived from an EMBL/GenBank/DDBJ whole genome shotgun (WGS) entry which is preliminary data.</text>
</comment>
<dbReference type="Gene3D" id="3.30.1360.40">
    <property type="match status" value="1"/>
</dbReference>
<evidence type="ECO:0000259" key="4">
    <source>
        <dbReference type="SMART" id="SM00796"/>
    </source>
</evidence>
<protein>
    <submittedName>
        <fullName evidence="5">Allophanate hydrolase subunit 1</fullName>
    </submittedName>
</protein>